<keyword evidence="2 5" id="KW-0479">Metal-binding</keyword>
<dbReference type="OMA" id="ECRVESM"/>
<evidence type="ECO:0000259" key="7">
    <source>
        <dbReference type="Pfam" id="PF21170"/>
    </source>
</evidence>
<dbReference type="GO" id="GO:0070336">
    <property type="term" value="F:flap-structured DNA binding"/>
    <property type="evidence" value="ECO:0007669"/>
    <property type="project" value="TreeGrafter"/>
</dbReference>
<dbReference type="PANTHER" id="PTHR15749:SF4">
    <property type="entry name" value="FANCONI-ASSOCIATED NUCLEASE 1"/>
    <property type="match status" value="1"/>
</dbReference>
<dbReference type="GO" id="GO:0008409">
    <property type="term" value="F:5'-3' exonuclease activity"/>
    <property type="evidence" value="ECO:0007669"/>
    <property type="project" value="TreeGrafter"/>
</dbReference>
<dbReference type="GO" id="GO:0017108">
    <property type="term" value="F:5'-flap endonuclease activity"/>
    <property type="evidence" value="ECO:0007669"/>
    <property type="project" value="TreeGrafter"/>
</dbReference>
<evidence type="ECO:0000256" key="1">
    <source>
        <dbReference type="ARBA" id="ARBA00022722"/>
    </source>
</evidence>
<dbReference type="PANTHER" id="PTHR15749">
    <property type="entry name" value="FANCONI-ASSOCIATED NUCLEASE 1"/>
    <property type="match status" value="1"/>
</dbReference>
<protein>
    <recommendedName>
        <fullName evidence="5">Fanconi-associated nuclease</fullName>
        <ecNumber evidence="5">3.1.4.1</ecNumber>
    </recommendedName>
</protein>
<gene>
    <name evidence="9" type="ORF">NEOLI_004396</name>
</gene>
<evidence type="ECO:0000256" key="4">
    <source>
        <dbReference type="ARBA" id="ARBA00022842"/>
    </source>
</evidence>
<dbReference type="GO" id="GO:0036297">
    <property type="term" value="P:interstrand cross-link repair"/>
    <property type="evidence" value="ECO:0007669"/>
    <property type="project" value="InterPro"/>
</dbReference>
<keyword evidence="4 5" id="KW-0460">Magnesium</keyword>
<comment type="caution">
    <text evidence="9">The sequence shown here is derived from an EMBL/GenBank/DDBJ whole genome shotgun (WGS) entry which is preliminary data.</text>
</comment>
<comment type="cofactor">
    <cofactor evidence="5">
        <name>Mg(2+)</name>
        <dbReference type="ChEBI" id="CHEBI:18420"/>
    </cofactor>
    <cofactor evidence="5">
        <name>Mn(2+)</name>
        <dbReference type="ChEBI" id="CHEBI:29035"/>
    </cofactor>
</comment>
<dbReference type="Pfam" id="PF21315">
    <property type="entry name" value="FAN1_HTH"/>
    <property type="match status" value="1"/>
</dbReference>
<keyword evidence="5" id="KW-0234">DNA repair</keyword>
<evidence type="ECO:0000256" key="2">
    <source>
        <dbReference type="ARBA" id="ARBA00022723"/>
    </source>
</evidence>
<accession>A0A1U7LJP8</accession>
<proteinExistence type="inferred from homology"/>
<dbReference type="OrthoDB" id="76364at2759"/>
<evidence type="ECO:0000313" key="10">
    <source>
        <dbReference type="Proteomes" id="UP000186594"/>
    </source>
</evidence>
<feature type="domain" description="VRR-NUC" evidence="6">
    <location>
        <begin position="535"/>
        <end position="598"/>
    </location>
</feature>
<dbReference type="Pfam" id="PF08774">
    <property type="entry name" value="VRR_NUC"/>
    <property type="match status" value="1"/>
</dbReference>
<organism evidence="9 10">
    <name type="scientific">Neolecta irregularis (strain DAH-3)</name>
    <dbReference type="NCBI Taxonomy" id="1198029"/>
    <lineage>
        <taxon>Eukaryota</taxon>
        <taxon>Fungi</taxon>
        <taxon>Dikarya</taxon>
        <taxon>Ascomycota</taxon>
        <taxon>Taphrinomycotina</taxon>
        <taxon>Neolectales</taxon>
        <taxon>Neolectaceae</taxon>
        <taxon>Neolecta</taxon>
    </lineage>
</organism>
<dbReference type="InterPro" id="IPR049126">
    <property type="entry name" value="FAN1-like_TPR"/>
</dbReference>
<evidence type="ECO:0000256" key="5">
    <source>
        <dbReference type="RuleBase" id="RU365033"/>
    </source>
</evidence>
<evidence type="ECO:0000259" key="6">
    <source>
        <dbReference type="Pfam" id="PF08774"/>
    </source>
</evidence>
<keyword evidence="5" id="KW-0464">Manganese</keyword>
<feature type="domain" description="Fanconi-associated nuclease 1-like TPR" evidence="7">
    <location>
        <begin position="271"/>
        <end position="400"/>
    </location>
</feature>
<keyword evidence="5" id="KW-0227">DNA damage</keyword>
<keyword evidence="5" id="KW-0539">Nucleus</keyword>
<feature type="non-terminal residue" evidence="9">
    <location>
        <position position="1"/>
    </location>
</feature>
<evidence type="ECO:0000313" key="9">
    <source>
        <dbReference type="EMBL" id="OLL22858.1"/>
    </source>
</evidence>
<dbReference type="Pfam" id="PF21170">
    <property type="entry name" value="FAN1_TPR"/>
    <property type="match status" value="1"/>
</dbReference>
<keyword evidence="3 5" id="KW-0378">Hydrolase</keyword>
<comment type="catalytic activity">
    <reaction evidence="5">
        <text>Hydrolytically removes 5'-nucleotides successively from the 3'-hydroxy termini of 3'-hydroxy-terminated oligonucleotides.</text>
        <dbReference type="EC" id="3.1.4.1"/>
    </reaction>
</comment>
<evidence type="ECO:0000256" key="3">
    <source>
        <dbReference type="ARBA" id="ARBA00022801"/>
    </source>
</evidence>
<reference evidence="9 10" key="1">
    <citation type="submission" date="2016-04" db="EMBL/GenBank/DDBJ databases">
        <title>Evolutionary innovation and constraint leading to complex multicellularity in the Ascomycota.</title>
        <authorList>
            <person name="Cisse O."/>
            <person name="Nguyen A."/>
            <person name="Hewitt D.A."/>
            <person name="Jedd G."/>
            <person name="Stajich J.E."/>
        </authorList>
    </citation>
    <scope>NUCLEOTIDE SEQUENCE [LARGE SCALE GENOMIC DNA]</scope>
    <source>
        <strain evidence="9 10">DAH-3</strain>
    </source>
</reference>
<dbReference type="EC" id="3.1.4.1" evidence="5"/>
<dbReference type="GO" id="GO:0004528">
    <property type="term" value="F:phosphodiesterase I activity"/>
    <property type="evidence" value="ECO:0007669"/>
    <property type="project" value="UniProtKB-EC"/>
</dbReference>
<comment type="subcellular location">
    <subcellularLocation>
        <location evidence="5">Nucleus</location>
    </subcellularLocation>
</comment>
<comment type="function">
    <text evidence="5">Nuclease required for the repair of DNA interstrand cross-links (ICL). Acts as a 5'-3' exonuclease that anchors at a cut end of DNA and cleaves DNA successively at every third nucleotide, allowing to excise an ICL from one strand through flanking incisions.</text>
</comment>
<sequence>PAEKPQQPELKNSIYVDAFETVLETVISNESHLFSPQEHEFFAAYKNMDYESRYLFVRLFLRKRGQWFRINKLAYHNDISNVPAAILGLFPEFAQDQDCITTLDEALSLLSLDELKYLAKEAKCRGTTKEQIKASLSSAGKSQCALINRGQLKLSFNTMGKIQRQDDNWVKKILNRTGPCIRLREDPILVLHRVHLVFFRTTEYNEKSLTTLILSRISKRNFPEYIVFRTNNVFSSRQALLDYEASIKLEARVEELFENRTPTKQTLGQIHEIFESIYPRWKQLVKETVEDENDPSKYYLRRFTEGWVFTGLVHRGSYVLSRFRDYSKEHEVLTALLSQRLFRRGKRGEWRTRLSLIEERHMGKEKSWLGKSLLTCELGLQDPDTHIIYHNALQKRICRLERNLNIPKREQHVFEHVKLKRARARTMVGVRISEKEIGRKSVWRGDDGAECSVEKLCLSIYESEGWRGYHSENGVITSLFALLFWDILFTPLPGVFETEFQTAPMDLTSDAFYPSRFSEINSRLVHIENGGAEGLIREVYDREKVRETWCVGLQWRYAVEELVQIAECIGTYALSQICKVFAEEYGHRASGMPDLWFVTIVKPTHTKSLESGEERMLIF</sequence>
<dbReference type="GO" id="GO:0005634">
    <property type="term" value="C:nucleus"/>
    <property type="evidence" value="ECO:0007669"/>
    <property type="project" value="UniProtKB-SubCell"/>
</dbReference>
<dbReference type="GO" id="GO:0046872">
    <property type="term" value="F:metal ion binding"/>
    <property type="evidence" value="ECO:0007669"/>
    <property type="project" value="UniProtKB-KW"/>
</dbReference>
<dbReference type="InterPro" id="IPR049132">
    <property type="entry name" value="FAN1-like_euk"/>
</dbReference>
<dbReference type="InterPro" id="IPR049125">
    <property type="entry name" value="FAN1-like_WH"/>
</dbReference>
<dbReference type="InterPro" id="IPR033315">
    <property type="entry name" value="Fan1-like"/>
</dbReference>
<dbReference type="STRING" id="1198029.A0A1U7LJP8"/>
<dbReference type="EMBL" id="LXFE01002685">
    <property type="protein sequence ID" value="OLL22858.1"/>
    <property type="molecule type" value="Genomic_DNA"/>
</dbReference>
<dbReference type="Proteomes" id="UP000186594">
    <property type="component" value="Unassembled WGS sequence"/>
</dbReference>
<evidence type="ECO:0000259" key="8">
    <source>
        <dbReference type="Pfam" id="PF21315"/>
    </source>
</evidence>
<keyword evidence="1 5" id="KW-0540">Nuclease</keyword>
<dbReference type="InterPro" id="IPR014883">
    <property type="entry name" value="VRR_NUC"/>
</dbReference>
<feature type="domain" description="Fanconi-associated nuclease 1-like winged-helix" evidence="8">
    <location>
        <begin position="15"/>
        <end position="88"/>
    </location>
</feature>
<dbReference type="CDD" id="cd22326">
    <property type="entry name" value="FAN1-like"/>
    <property type="match status" value="1"/>
</dbReference>
<comment type="similarity">
    <text evidence="5">Belongs to the FAN1 family.</text>
</comment>
<dbReference type="AlphaFoldDB" id="A0A1U7LJP8"/>
<name>A0A1U7LJP8_NEOID</name>
<keyword evidence="10" id="KW-1185">Reference proteome</keyword>